<feature type="chain" id="PRO_5044011075" evidence="6">
    <location>
        <begin position="35"/>
        <end position="705"/>
    </location>
</feature>
<dbReference type="EMBL" id="BLXT01003745">
    <property type="protein sequence ID" value="GFO04939.1"/>
    <property type="molecule type" value="Genomic_DNA"/>
</dbReference>
<comment type="similarity">
    <text evidence="1">Belongs to the carotenoid oxygenase family.</text>
</comment>
<dbReference type="GO" id="GO:0010436">
    <property type="term" value="F:carotenoid dioxygenase activity"/>
    <property type="evidence" value="ECO:0007669"/>
    <property type="project" value="TreeGrafter"/>
</dbReference>
<dbReference type="AlphaFoldDB" id="A0AAV4ABD4"/>
<feature type="signal peptide" evidence="6">
    <location>
        <begin position="1"/>
        <end position="34"/>
    </location>
</feature>
<feature type="binding site" evidence="5">
    <location>
        <position position="416"/>
    </location>
    <ligand>
        <name>Fe cation</name>
        <dbReference type="ChEBI" id="CHEBI:24875"/>
        <note>catalytic</note>
    </ligand>
</feature>
<name>A0AAV4ABD4_9GAST</name>
<evidence type="ECO:0000256" key="1">
    <source>
        <dbReference type="ARBA" id="ARBA00006787"/>
    </source>
</evidence>
<evidence type="ECO:0000256" key="2">
    <source>
        <dbReference type="ARBA" id="ARBA00022723"/>
    </source>
</evidence>
<dbReference type="InterPro" id="IPR004294">
    <property type="entry name" value="Carotenoid_Oase"/>
</dbReference>
<reference evidence="7 8" key="1">
    <citation type="journal article" date="2021" name="Elife">
        <title>Chloroplast acquisition without the gene transfer in kleptoplastic sea slugs, Plakobranchus ocellatus.</title>
        <authorList>
            <person name="Maeda T."/>
            <person name="Takahashi S."/>
            <person name="Yoshida T."/>
            <person name="Shimamura S."/>
            <person name="Takaki Y."/>
            <person name="Nagai Y."/>
            <person name="Toyoda A."/>
            <person name="Suzuki Y."/>
            <person name="Arimoto A."/>
            <person name="Ishii H."/>
            <person name="Satoh N."/>
            <person name="Nishiyama T."/>
            <person name="Hasebe M."/>
            <person name="Maruyama T."/>
            <person name="Minagawa J."/>
            <person name="Obokata J."/>
            <person name="Shigenobu S."/>
        </authorList>
    </citation>
    <scope>NUCLEOTIDE SEQUENCE [LARGE SCALE GENOMIC DNA]</scope>
</reference>
<sequence>MAVRALHGIRWSVGPMAVCVGLLFLLSHPPHCLSLCQRQKTGLAYTDSRLSLSDEILMFADENQSDITSQASESSPPCWVNYETLSEDREDREENGVTALYTDKQSRRLNLNRDNLMGTKCYSKKNHVRSVVRLAWPDSKENPQLFTNKVETAAAAAAAVVGITQADQIVTPQVQEEGYNLLFTSNPAEMVDVPITFGKLLPSWLNGTLVRNGLGKFENGPRKFIHAFDGFAKLASWRFTGSQTAFFSTKFIRSDFYKDSTRYRTIAPYLLFQNVTPPFSLFEKLQCLIRGIDNMNVNIYAFKNVETKNIEFAALSDFWISYKVSVLDLSTEYRVVPKLEHSQKSGLPELGGIAFLNLLSSAHPLPEPGTENHLTFLSSVAFIPWEDHLIKLVRMKSIQHRQVIAQWSVARIPYMHSFSVTGSKAILLASPFFVNVACMLSQGEPFACLDWHPELPTTLYVVDLTTGNLVTISMDTVFTMHHVNAYDLSDTKIVMDISSYPSPHVIAHLQLHVLKDPVARNSFDIHAKLQRIIIDLRGREAHLSPIDQRPVPGIASLLDMPVINEAFRSRRYCFVYGIVVKADNVNASKMAVVKKDVCHNDKDGGGAGDRIWKRPNIYPTEPWFVANPRAAGEDDGLLLIPVLDGVKQTSSLVVLDAKTMTAVSSANLPTVVPFSLHEFGGTEDSEPALRSARILPLQVRAPPPA</sequence>
<dbReference type="GO" id="GO:0042574">
    <property type="term" value="P:retinal metabolic process"/>
    <property type="evidence" value="ECO:0007669"/>
    <property type="project" value="TreeGrafter"/>
</dbReference>
<evidence type="ECO:0000313" key="7">
    <source>
        <dbReference type="EMBL" id="GFO04939.1"/>
    </source>
</evidence>
<accession>A0AAV4ABD4</accession>
<dbReference type="GO" id="GO:0046872">
    <property type="term" value="F:metal ion binding"/>
    <property type="evidence" value="ECO:0007669"/>
    <property type="project" value="UniProtKB-KW"/>
</dbReference>
<gene>
    <name evidence="7" type="ORF">PoB_003144400</name>
</gene>
<feature type="binding site" evidence="5">
    <location>
        <position position="363"/>
    </location>
    <ligand>
        <name>Fe cation</name>
        <dbReference type="ChEBI" id="CHEBI:24875"/>
        <note>catalytic</note>
    </ligand>
</feature>
<evidence type="ECO:0000256" key="3">
    <source>
        <dbReference type="ARBA" id="ARBA00023002"/>
    </source>
</evidence>
<dbReference type="PANTHER" id="PTHR10543">
    <property type="entry name" value="BETA-CAROTENE DIOXYGENASE"/>
    <property type="match status" value="1"/>
</dbReference>
<evidence type="ECO:0000256" key="4">
    <source>
        <dbReference type="ARBA" id="ARBA00023004"/>
    </source>
</evidence>
<keyword evidence="2 5" id="KW-0479">Metal-binding</keyword>
<keyword evidence="4 5" id="KW-0408">Iron</keyword>
<evidence type="ECO:0000313" key="8">
    <source>
        <dbReference type="Proteomes" id="UP000735302"/>
    </source>
</evidence>
<keyword evidence="6" id="KW-0732">Signal</keyword>
<evidence type="ECO:0000256" key="6">
    <source>
        <dbReference type="SAM" id="SignalP"/>
    </source>
</evidence>
<evidence type="ECO:0000256" key="5">
    <source>
        <dbReference type="PIRSR" id="PIRSR604294-1"/>
    </source>
</evidence>
<proteinExistence type="inferred from homology"/>
<organism evidence="7 8">
    <name type="scientific">Plakobranchus ocellatus</name>
    <dbReference type="NCBI Taxonomy" id="259542"/>
    <lineage>
        <taxon>Eukaryota</taxon>
        <taxon>Metazoa</taxon>
        <taxon>Spiralia</taxon>
        <taxon>Lophotrochozoa</taxon>
        <taxon>Mollusca</taxon>
        <taxon>Gastropoda</taxon>
        <taxon>Heterobranchia</taxon>
        <taxon>Euthyneura</taxon>
        <taxon>Panpulmonata</taxon>
        <taxon>Sacoglossa</taxon>
        <taxon>Placobranchoidea</taxon>
        <taxon>Plakobranchidae</taxon>
        <taxon>Plakobranchus</taxon>
    </lineage>
</organism>
<dbReference type="Pfam" id="PF03055">
    <property type="entry name" value="RPE65"/>
    <property type="match status" value="1"/>
</dbReference>
<feature type="binding site" evidence="5">
    <location>
        <position position="481"/>
    </location>
    <ligand>
        <name>Fe cation</name>
        <dbReference type="ChEBI" id="CHEBI:24875"/>
        <note>catalytic</note>
    </ligand>
</feature>
<dbReference type="GO" id="GO:0016121">
    <property type="term" value="P:carotene catabolic process"/>
    <property type="evidence" value="ECO:0007669"/>
    <property type="project" value="TreeGrafter"/>
</dbReference>
<dbReference type="Proteomes" id="UP000735302">
    <property type="component" value="Unassembled WGS sequence"/>
</dbReference>
<comment type="cofactor">
    <cofactor evidence="5">
        <name>Fe(2+)</name>
        <dbReference type="ChEBI" id="CHEBI:29033"/>
    </cofactor>
    <text evidence="5">Binds 1 Fe(2+) ion per subunit.</text>
</comment>
<keyword evidence="8" id="KW-1185">Reference proteome</keyword>
<dbReference type="PANTHER" id="PTHR10543:SF24">
    <property type="entry name" value="CAROTENOID ISOMEROOXYGENASE"/>
    <property type="match status" value="1"/>
</dbReference>
<protein>
    <submittedName>
        <fullName evidence="7">Beta,beta-carotene 15,15'-monooxygenase</fullName>
    </submittedName>
</protein>
<keyword evidence="3" id="KW-0560">Oxidoreductase</keyword>
<comment type="caution">
    <text evidence="7">The sequence shown here is derived from an EMBL/GenBank/DDBJ whole genome shotgun (WGS) entry which is preliminary data.</text>
</comment>
<dbReference type="GO" id="GO:0003834">
    <property type="term" value="F:beta-carotene 15,15'-dioxygenase activity"/>
    <property type="evidence" value="ECO:0007669"/>
    <property type="project" value="TreeGrafter"/>
</dbReference>
<feature type="binding site" evidence="5">
    <location>
        <position position="677"/>
    </location>
    <ligand>
        <name>Fe cation</name>
        <dbReference type="ChEBI" id="CHEBI:24875"/>
        <note>catalytic</note>
    </ligand>
</feature>